<sequence length="369" mass="41356">MQRCPLFMSLFRVFIDNDVPPTIEYLSCGPVLNLYLWDHAANEFYRKFPDSLQTPTDLLAQNQDVSAMVNASEVTGQDANHSGLASLRCPKCGNVNATEIARLAFVILTFLHRLSFHSKPSALQYMYLSEILAYDKDEKTTFVLLSDVGPELTVSEDSDYKFTAMRQIITVTKIVSIALMRPLPQAVEIPIMQCNFCALLGSKTVTTKLTFKTSEEENEKPSLQKALRRKHETSDKSSKRVATQRPGPLLNLYLRDHAANEFYRKFTDSLQTPTDLLAQNQDVSAMVNESEVTGQDANHSDCQTKVNRGLASLRCPKCGNVNATEIARYLSEILAYDKDEKAIFVLLGDVGPELTVCQFKDVNAMQMET</sequence>
<reference evidence="2 3" key="1">
    <citation type="journal article" date="2020" name="BMC Genomics">
        <title>Intraspecific diversification of the crop wild relative Brassica cretica Lam. using demographic model selection.</title>
        <authorList>
            <person name="Kioukis A."/>
            <person name="Michalopoulou V.A."/>
            <person name="Briers L."/>
            <person name="Pirintsos S."/>
            <person name="Studholme D.J."/>
            <person name="Pavlidis P."/>
            <person name="Sarris P.F."/>
        </authorList>
    </citation>
    <scope>NUCLEOTIDE SEQUENCE [LARGE SCALE GENOMIC DNA]</scope>
    <source>
        <strain evidence="3">cv. PFS-1207/04</strain>
    </source>
</reference>
<comment type="caution">
    <text evidence="2">The sequence shown here is derived from an EMBL/GenBank/DDBJ whole genome shotgun (WGS) entry which is preliminary data.</text>
</comment>
<name>A0ABQ7BRH6_BRACR</name>
<gene>
    <name evidence="2" type="ORF">DY000_02039107</name>
</gene>
<feature type="region of interest" description="Disordered" evidence="1">
    <location>
        <begin position="213"/>
        <end position="243"/>
    </location>
</feature>
<protein>
    <recommendedName>
        <fullName evidence="4">Replication factor A C-terminal domain-containing protein</fullName>
    </recommendedName>
</protein>
<evidence type="ECO:0000256" key="1">
    <source>
        <dbReference type="SAM" id="MobiDB-lite"/>
    </source>
</evidence>
<organism evidence="2 3">
    <name type="scientific">Brassica cretica</name>
    <name type="common">Mustard</name>
    <dbReference type="NCBI Taxonomy" id="69181"/>
    <lineage>
        <taxon>Eukaryota</taxon>
        <taxon>Viridiplantae</taxon>
        <taxon>Streptophyta</taxon>
        <taxon>Embryophyta</taxon>
        <taxon>Tracheophyta</taxon>
        <taxon>Spermatophyta</taxon>
        <taxon>Magnoliopsida</taxon>
        <taxon>eudicotyledons</taxon>
        <taxon>Gunneridae</taxon>
        <taxon>Pentapetalae</taxon>
        <taxon>rosids</taxon>
        <taxon>malvids</taxon>
        <taxon>Brassicales</taxon>
        <taxon>Brassicaceae</taxon>
        <taxon>Brassiceae</taxon>
        <taxon>Brassica</taxon>
    </lineage>
</organism>
<dbReference type="InterPro" id="IPR012340">
    <property type="entry name" value="NA-bd_OB-fold"/>
</dbReference>
<evidence type="ECO:0008006" key="4">
    <source>
        <dbReference type="Google" id="ProtNLM"/>
    </source>
</evidence>
<dbReference type="Proteomes" id="UP000266723">
    <property type="component" value="Unassembled WGS sequence"/>
</dbReference>
<dbReference type="EMBL" id="QGKV02001507">
    <property type="protein sequence ID" value="KAF3534496.1"/>
    <property type="molecule type" value="Genomic_DNA"/>
</dbReference>
<keyword evidence="3" id="KW-1185">Reference proteome</keyword>
<proteinExistence type="predicted"/>
<dbReference type="Gene3D" id="2.40.50.140">
    <property type="entry name" value="Nucleic acid-binding proteins"/>
    <property type="match status" value="1"/>
</dbReference>
<evidence type="ECO:0000313" key="3">
    <source>
        <dbReference type="Proteomes" id="UP000266723"/>
    </source>
</evidence>
<evidence type="ECO:0000313" key="2">
    <source>
        <dbReference type="EMBL" id="KAF3534496.1"/>
    </source>
</evidence>
<feature type="compositionally biased region" description="Basic and acidic residues" evidence="1">
    <location>
        <begin position="213"/>
        <end position="222"/>
    </location>
</feature>
<accession>A0ABQ7BRH6</accession>